<comment type="caution">
    <text evidence="5">The sequence shown here is derived from an EMBL/GenBank/DDBJ whole genome shotgun (WGS) entry which is preliminary data.</text>
</comment>
<keyword evidence="2 3" id="KW-0687">Ribonucleoprotein</keyword>
<dbReference type="GO" id="GO:0006412">
    <property type="term" value="P:translation"/>
    <property type="evidence" value="ECO:0007669"/>
    <property type="project" value="UniProtKB-UniRule"/>
</dbReference>
<dbReference type="EMBL" id="DUFW01000099">
    <property type="protein sequence ID" value="HIH22084.1"/>
    <property type="molecule type" value="Genomic_DNA"/>
</dbReference>
<dbReference type="Pfam" id="PF01282">
    <property type="entry name" value="Ribosomal_S24e"/>
    <property type="match status" value="1"/>
</dbReference>
<evidence type="ECO:0000256" key="4">
    <source>
        <dbReference type="SAM" id="MobiDB-lite"/>
    </source>
</evidence>
<comment type="similarity">
    <text evidence="3">Belongs to the eukaryotic ribosomal protein eS24 family.</text>
</comment>
<reference evidence="7" key="1">
    <citation type="journal article" date="2020" name="bioRxiv">
        <title>A rank-normalized archaeal taxonomy based on genome phylogeny resolves widespread incomplete and uneven classifications.</title>
        <authorList>
            <person name="Rinke C."/>
            <person name="Chuvochina M."/>
            <person name="Mussig A.J."/>
            <person name="Chaumeil P.-A."/>
            <person name="Waite D.W."/>
            <person name="Whitman W.B."/>
            <person name="Parks D.H."/>
            <person name="Hugenholtz P."/>
        </authorList>
    </citation>
    <scope>NUCLEOTIDE SEQUENCE [LARGE SCALE GENOMIC DNA]</scope>
</reference>
<accession>A0A7J4JX91</accession>
<dbReference type="SUPFAM" id="SSF54189">
    <property type="entry name" value="Ribosomal proteins S24e, L23 and L15e"/>
    <property type="match status" value="1"/>
</dbReference>
<dbReference type="GO" id="GO:0005840">
    <property type="term" value="C:ribosome"/>
    <property type="evidence" value="ECO:0007669"/>
    <property type="project" value="UniProtKB-KW"/>
</dbReference>
<dbReference type="GO" id="GO:1990904">
    <property type="term" value="C:ribonucleoprotein complex"/>
    <property type="evidence" value="ECO:0007669"/>
    <property type="project" value="UniProtKB-KW"/>
</dbReference>
<reference evidence="6" key="3">
    <citation type="submission" date="2021-05" db="EMBL/GenBank/DDBJ databases">
        <title>Protein family content uncovers lineage relationships and bacterial pathway maintenance mechanisms in DPANN archaea.</title>
        <authorList>
            <person name="Castelle C.J."/>
            <person name="Meheust R."/>
            <person name="Jaffe A.L."/>
            <person name="Seitz K."/>
            <person name="Gong X."/>
            <person name="Baker B.J."/>
            <person name="Banfield J.F."/>
        </authorList>
    </citation>
    <scope>NUCLEOTIDE SEQUENCE</scope>
    <source>
        <strain evidence="6">RIFCSPLOWO2_01_FULL_43_13</strain>
    </source>
</reference>
<evidence type="ECO:0000313" key="7">
    <source>
        <dbReference type="Proteomes" id="UP000590964"/>
    </source>
</evidence>
<organism evidence="5 7">
    <name type="scientific">Candidatus Iainarchaeum sp</name>
    <dbReference type="NCBI Taxonomy" id="3101447"/>
    <lineage>
        <taxon>Archaea</taxon>
        <taxon>Candidatus Iainarchaeota</taxon>
        <taxon>Candidatus Iainarchaeia</taxon>
        <taxon>Candidatus Iainarchaeales</taxon>
        <taxon>Candidatus Iainarchaeaceae</taxon>
        <taxon>Candidatus Iainarchaeum</taxon>
    </lineage>
</organism>
<evidence type="ECO:0000256" key="1">
    <source>
        <dbReference type="ARBA" id="ARBA00022980"/>
    </source>
</evidence>
<dbReference type="AlphaFoldDB" id="A0A7J4JX91"/>
<dbReference type="InterPro" id="IPR012678">
    <property type="entry name" value="Ribosomal_uL23/eL15/eS24_sf"/>
</dbReference>
<dbReference type="EMBL" id="JAGVWB010000019">
    <property type="protein sequence ID" value="MBS3058324.1"/>
    <property type="molecule type" value="Genomic_DNA"/>
</dbReference>
<dbReference type="Gene3D" id="3.30.70.330">
    <property type="match status" value="1"/>
</dbReference>
<evidence type="ECO:0000313" key="5">
    <source>
        <dbReference type="EMBL" id="HIH22084.1"/>
    </source>
</evidence>
<gene>
    <name evidence="3 5" type="primary">rps24e</name>
    <name evidence="5" type="ORF">HA222_05520</name>
    <name evidence="6" type="ORF">J4478_02895</name>
</gene>
<evidence type="ECO:0000313" key="6">
    <source>
        <dbReference type="EMBL" id="MBS3058324.1"/>
    </source>
</evidence>
<keyword evidence="1 3" id="KW-0689">Ribosomal protein</keyword>
<proteinExistence type="inferred from homology"/>
<dbReference type="InterPro" id="IPR001976">
    <property type="entry name" value="Ribosomal_eS24"/>
</dbReference>
<name>A0A7J4JX91_9ARCH</name>
<evidence type="ECO:0000256" key="2">
    <source>
        <dbReference type="ARBA" id="ARBA00023274"/>
    </source>
</evidence>
<sequence length="152" mass="17465">MKVEIKTSEKNPMLERTEIEFTVENAEKTPSRKELREKIASLANSKPENLIIDSISHNFGTMQVLGKARVYESREALERIELPKQKRKNFPEKFQKKEEKAAEAEAGKEAAGAKKEEKKEKEKSQDKKEAGKETGSEKKEEKASEEKKEEKK</sequence>
<feature type="region of interest" description="Disordered" evidence="4">
    <location>
        <begin position="82"/>
        <end position="152"/>
    </location>
</feature>
<dbReference type="Proteomes" id="UP000680185">
    <property type="component" value="Unassembled WGS sequence"/>
</dbReference>
<dbReference type="HAMAP" id="MF_00545">
    <property type="entry name" value="Ribosomal_eS24"/>
    <property type="match status" value="1"/>
</dbReference>
<dbReference type="Proteomes" id="UP000590964">
    <property type="component" value="Unassembled WGS sequence"/>
</dbReference>
<dbReference type="InterPro" id="IPR012677">
    <property type="entry name" value="Nucleotide-bd_a/b_plait_sf"/>
</dbReference>
<evidence type="ECO:0000256" key="3">
    <source>
        <dbReference type="HAMAP-Rule" id="MF_00545"/>
    </source>
</evidence>
<reference evidence="6" key="2">
    <citation type="submission" date="2021-03" db="EMBL/GenBank/DDBJ databases">
        <authorList>
            <person name="Jaffe A."/>
        </authorList>
    </citation>
    <scope>NUCLEOTIDE SEQUENCE</scope>
    <source>
        <strain evidence="6">RIFCSPLOWO2_01_FULL_43_13</strain>
    </source>
</reference>
<protein>
    <recommendedName>
        <fullName evidence="3">Small ribosomal subunit protein eS24</fullName>
    </recommendedName>
</protein>
<dbReference type="GO" id="GO:0003735">
    <property type="term" value="F:structural constituent of ribosome"/>
    <property type="evidence" value="ECO:0007669"/>
    <property type="project" value="InterPro"/>
</dbReference>